<name>T0YRH0_9ZZZZ</name>
<evidence type="ECO:0000313" key="2">
    <source>
        <dbReference type="EMBL" id="EQD35743.1"/>
    </source>
</evidence>
<dbReference type="Gene3D" id="3.30.70.2210">
    <property type="match status" value="1"/>
</dbReference>
<reference evidence="2" key="1">
    <citation type="submission" date="2013-08" db="EMBL/GenBank/DDBJ databases">
        <authorList>
            <person name="Mendez C."/>
            <person name="Richter M."/>
            <person name="Ferrer M."/>
            <person name="Sanchez J."/>
        </authorList>
    </citation>
    <scope>NUCLEOTIDE SEQUENCE</scope>
</reference>
<reference evidence="2" key="2">
    <citation type="journal article" date="2014" name="ISME J.">
        <title>Microbial stratification in low pH oxic and suboxic macroscopic growths along an acid mine drainage.</title>
        <authorList>
            <person name="Mendez-Garcia C."/>
            <person name="Mesa V."/>
            <person name="Sprenger R.R."/>
            <person name="Richter M."/>
            <person name="Diez M.S."/>
            <person name="Solano J."/>
            <person name="Bargiela R."/>
            <person name="Golyshina O.V."/>
            <person name="Manteca A."/>
            <person name="Ramos J.L."/>
            <person name="Gallego J.R."/>
            <person name="Llorente I."/>
            <person name="Martins Dos Santos V.A."/>
            <person name="Jensen O.N."/>
            <person name="Pelaez A.I."/>
            <person name="Sanchez J."/>
            <person name="Ferrer M."/>
        </authorList>
    </citation>
    <scope>NUCLEOTIDE SEQUENCE</scope>
</reference>
<dbReference type="GO" id="GO:0016853">
    <property type="term" value="F:isomerase activity"/>
    <property type="evidence" value="ECO:0007669"/>
    <property type="project" value="UniProtKB-KW"/>
</dbReference>
<evidence type="ECO:0000256" key="1">
    <source>
        <dbReference type="SAM" id="MobiDB-lite"/>
    </source>
</evidence>
<gene>
    <name evidence="2" type="ORF">B1B_16786</name>
</gene>
<accession>T0YRH0</accession>
<keyword evidence="2" id="KW-0413">Isomerase</keyword>
<protein>
    <submittedName>
        <fullName evidence="2">FKBP-type peptidyl-prolyl cis-trans isomerase</fullName>
    </submittedName>
</protein>
<organism evidence="2">
    <name type="scientific">mine drainage metagenome</name>
    <dbReference type="NCBI Taxonomy" id="410659"/>
    <lineage>
        <taxon>unclassified sequences</taxon>
        <taxon>metagenomes</taxon>
        <taxon>ecological metagenomes</taxon>
    </lineage>
</organism>
<sequence>VTPGRVLVDYNPPHAGKTILYSYTLRSIVEDPKDKVLALIEMNYPVSDAAFTVSAEGESVKIEVPEASKFDPVWMEAKFSLVNEIRKYLPGHSISIVEDYTPGEKPKEEAPSETEATTPEEKQAEAPENVPSEGAQASNEPGEAQNEQPSETKA</sequence>
<proteinExistence type="predicted"/>
<feature type="non-terminal residue" evidence="2">
    <location>
        <position position="1"/>
    </location>
</feature>
<feature type="compositionally biased region" description="Polar residues" evidence="1">
    <location>
        <begin position="135"/>
        <end position="154"/>
    </location>
</feature>
<comment type="caution">
    <text evidence="2">The sequence shown here is derived from an EMBL/GenBank/DDBJ whole genome shotgun (WGS) entry which is preliminary data.</text>
</comment>
<dbReference type="EMBL" id="AUZY01011188">
    <property type="protein sequence ID" value="EQD35743.1"/>
    <property type="molecule type" value="Genomic_DNA"/>
</dbReference>
<feature type="region of interest" description="Disordered" evidence="1">
    <location>
        <begin position="96"/>
        <end position="154"/>
    </location>
</feature>
<dbReference type="AlphaFoldDB" id="T0YRH0"/>